<dbReference type="Gene3D" id="2.40.350.10">
    <property type="entry name" value="SO1590-like"/>
    <property type="match status" value="1"/>
</dbReference>
<evidence type="ECO:0008006" key="3">
    <source>
        <dbReference type="Google" id="ProtNLM"/>
    </source>
</evidence>
<name>A0A918WXD9_9ACTN</name>
<proteinExistence type="predicted"/>
<comment type="caution">
    <text evidence="1">The sequence shown here is derived from an EMBL/GenBank/DDBJ whole genome shotgun (WGS) entry which is preliminary data.</text>
</comment>
<reference evidence="1" key="2">
    <citation type="submission" date="2020-09" db="EMBL/GenBank/DDBJ databases">
        <authorList>
            <person name="Sun Q."/>
            <person name="Ohkuma M."/>
        </authorList>
    </citation>
    <scope>NUCLEOTIDE SEQUENCE</scope>
    <source>
        <strain evidence="1">JCM 4637</strain>
    </source>
</reference>
<gene>
    <name evidence="1" type="ORF">GCM10010334_26570</name>
</gene>
<reference evidence="1" key="1">
    <citation type="journal article" date="2014" name="Int. J. Syst. Evol. Microbiol.">
        <title>Complete genome sequence of Corynebacterium casei LMG S-19264T (=DSM 44701T), isolated from a smear-ripened cheese.</title>
        <authorList>
            <consortium name="US DOE Joint Genome Institute (JGI-PGF)"/>
            <person name="Walter F."/>
            <person name="Albersmeier A."/>
            <person name="Kalinowski J."/>
            <person name="Ruckert C."/>
        </authorList>
    </citation>
    <scope>NUCLEOTIDE SEQUENCE</scope>
    <source>
        <strain evidence="1">JCM 4637</strain>
    </source>
</reference>
<dbReference type="EMBL" id="BMVC01000004">
    <property type="protein sequence ID" value="GHC91495.1"/>
    <property type="molecule type" value="Genomic_DNA"/>
</dbReference>
<dbReference type="AlphaFoldDB" id="A0A918WXD9"/>
<dbReference type="InterPro" id="IPR021607">
    <property type="entry name" value="DUF3224"/>
</dbReference>
<protein>
    <recommendedName>
        <fullName evidence="3">DUF3224 domain-containing protein</fullName>
    </recommendedName>
</protein>
<organism evidence="1 2">
    <name type="scientific">Streptomyces finlayi</name>
    <dbReference type="NCBI Taxonomy" id="67296"/>
    <lineage>
        <taxon>Bacteria</taxon>
        <taxon>Bacillati</taxon>
        <taxon>Actinomycetota</taxon>
        <taxon>Actinomycetes</taxon>
        <taxon>Kitasatosporales</taxon>
        <taxon>Streptomycetaceae</taxon>
        <taxon>Streptomyces</taxon>
    </lineage>
</organism>
<dbReference type="Proteomes" id="UP000638353">
    <property type="component" value="Unassembled WGS sequence"/>
</dbReference>
<evidence type="ECO:0000313" key="1">
    <source>
        <dbReference type="EMBL" id="GHC91495.1"/>
    </source>
</evidence>
<accession>A0A918WXD9</accession>
<sequence>MPGADVSGGAYDPGMRASGTFKVTDFTPTPLPSPAIETALPVNVSTMEKQYEGEITGRSATLFTAAFDQSGGAGTYVAMESFEGTLHGQAGTFNFVHSATTRGEGREDEFFAVVRGSGTAALTGITGAGGMAVDADGTHRIWFDYELGP</sequence>
<dbReference type="Pfam" id="PF11528">
    <property type="entry name" value="DUF3224"/>
    <property type="match status" value="1"/>
</dbReference>
<evidence type="ECO:0000313" key="2">
    <source>
        <dbReference type="Proteomes" id="UP000638353"/>
    </source>
</evidence>
<dbReference type="InterPro" id="IPR023159">
    <property type="entry name" value="SO1590-like_sf"/>
</dbReference>
<dbReference type="SUPFAM" id="SSF159238">
    <property type="entry name" value="SO1590-like"/>
    <property type="match status" value="1"/>
</dbReference>